<name>A0A0J8C345_BETVV</name>
<evidence type="ECO:0000313" key="2">
    <source>
        <dbReference type="Proteomes" id="UP000035740"/>
    </source>
</evidence>
<reference evidence="1 2" key="1">
    <citation type="journal article" date="2014" name="Nature">
        <title>The genome of the recently domesticated crop plant sugar beet (Beta vulgaris).</title>
        <authorList>
            <person name="Dohm J.C."/>
            <person name="Minoche A.E."/>
            <person name="Holtgrawe D."/>
            <person name="Capella-Gutierrez S."/>
            <person name="Zakrzewski F."/>
            <person name="Tafer H."/>
            <person name="Rupp O."/>
            <person name="Sorensen T.R."/>
            <person name="Stracke R."/>
            <person name="Reinhardt R."/>
            <person name="Goesmann A."/>
            <person name="Kraft T."/>
            <person name="Schulz B."/>
            <person name="Stadler P.F."/>
            <person name="Schmidt T."/>
            <person name="Gabaldon T."/>
            <person name="Lehrach H."/>
            <person name="Weisshaar B."/>
            <person name="Himmelbauer H."/>
        </authorList>
    </citation>
    <scope>NUCLEOTIDE SEQUENCE [LARGE SCALE GENOMIC DNA]</scope>
    <source>
        <tissue evidence="1">Taproot</tissue>
    </source>
</reference>
<gene>
    <name evidence="1" type="ORF">BVRB_6g145070</name>
</gene>
<sequence>MDENSKVVEVRPPWLLHQRGHSLTPISQNTGNFKERLKSKGHAFFTLPKWGDSSS</sequence>
<keyword evidence="2" id="KW-1185">Reference proteome</keyword>
<accession>A0A0J8C345</accession>
<protein>
    <submittedName>
        <fullName evidence="1">Uncharacterized protein</fullName>
    </submittedName>
</protein>
<proteinExistence type="predicted"/>
<organism evidence="1 2">
    <name type="scientific">Beta vulgaris subsp. vulgaris</name>
    <name type="common">Beet</name>
    <dbReference type="NCBI Taxonomy" id="3555"/>
    <lineage>
        <taxon>Eukaryota</taxon>
        <taxon>Viridiplantae</taxon>
        <taxon>Streptophyta</taxon>
        <taxon>Embryophyta</taxon>
        <taxon>Tracheophyta</taxon>
        <taxon>Spermatophyta</taxon>
        <taxon>Magnoliopsida</taxon>
        <taxon>eudicotyledons</taxon>
        <taxon>Gunneridae</taxon>
        <taxon>Pentapetalae</taxon>
        <taxon>Caryophyllales</taxon>
        <taxon>Chenopodiaceae</taxon>
        <taxon>Betoideae</taxon>
        <taxon>Beta</taxon>
    </lineage>
</organism>
<dbReference type="Gramene" id="KMT07942">
    <property type="protein sequence ID" value="KMT07942"/>
    <property type="gene ID" value="BVRB_6g145070"/>
</dbReference>
<evidence type="ECO:0000313" key="1">
    <source>
        <dbReference type="EMBL" id="KMT07942.1"/>
    </source>
</evidence>
<dbReference type="AlphaFoldDB" id="A0A0J8C345"/>
<dbReference type="EMBL" id="KQ090129">
    <property type="protein sequence ID" value="KMT07942.1"/>
    <property type="molecule type" value="Genomic_DNA"/>
</dbReference>
<dbReference type="Proteomes" id="UP000035740">
    <property type="component" value="Chromosome 6"/>
</dbReference>